<dbReference type="AlphaFoldDB" id="A0A4R1ND81"/>
<dbReference type="InterPro" id="IPR030679">
    <property type="entry name" value="ABC_ATPase_HisP-typ"/>
</dbReference>
<dbReference type="InterPro" id="IPR003593">
    <property type="entry name" value="AAA+_ATPase"/>
</dbReference>
<reference evidence="7 8" key="1">
    <citation type="submission" date="2019-02" db="EMBL/GenBank/DDBJ databases">
        <title>Investigation of anaerobic lignin degradation for improved lignocellulosic biofuels.</title>
        <authorList>
            <person name="Deangelis K."/>
        </authorList>
    </citation>
    <scope>NUCLEOTIDE SEQUENCE [LARGE SCALE GENOMIC DNA]</scope>
    <source>
        <strain evidence="7 8">159R</strain>
    </source>
</reference>
<dbReference type="GO" id="GO:0005886">
    <property type="term" value="C:plasma membrane"/>
    <property type="evidence" value="ECO:0007669"/>
    <property type="project" value="UniProtKB-SubCell"/>
</dbReference>
<accession>A0A4R1ND81</accession>
<keyword evidence="3" id="KW-0813">Transport</keyword>
<dbReference type="GO" id="GO:0016887">
    <property type="term" value="F:ATP hydrolysis activity"/>
    <property type="evidence" value="ECO:0007669"/>
    <property type="project" value="InterPro"/>
</dbReference>
<dbReference type="SUPFAM" id="SSF52540">
    <property type="entry name" value="P-loop containing nucleoside triphosphate hydrolases"/>
    <property type="match status" value="1"/>
</dbReference>
<dbReference type="Proteomes" id="UP000294555">
    <property type="component" value="Unassembled WGS sequence"/>
</dbReference>
<evidence type="ECO:0000313" key="7">
    <source>
        <dbReference type="EMBL" id="TCL05382.1"/>
    </source>
</evidence>
<dbReference type="SMART" id="SM00382">
    <property type="entry name" value="AAA"/>
    <property type="match status" value="1"/>
</dbReference>
<evidence type="ECO:0000256" key="4">
    <source>
        <dbReference type="ARBA" id="ARBA00022741"/>
    </source>
</evidence>
<comment type="similarity">
    <text evidence="2">Belongs to the ABC transporter superfamily.</text>
</comment>
<evidence type="ECO:0000256" key="2">
    <source>
        <dbReference type="ARBA" id="ARBA00005417"/>
    </source>
</evidence>
<dbReference type="InterPro" id="IPR003439">
    <property type="entry name" value="ABC_transporter-like_ATP-bd"/>
</dbReference>
<gene>
    <name evidence="7" type="ORF">EZJ58_3562</name>
</gene>
<evidence type="ECO:0000256" key="5">
    <source>
        <dbReference type="ARBA" id="ARBA00022840"/>
    </source>
</evidence>
<proteinExistence type="inferred from homology"/>
<dbReference type="Gene3D" id="3.40.50.300">
    <property type="entry name" value="P-loop containing nucleotide triphosphate hydrolases"/>
    <property type="match status" value="1"/>
</dbReference>
<dbReference type="GO" id="GO:0015424">
    <property type="term" value="F:ABC-type amino acid transporter activity"/>
    <property type="evidence" value="ECO:0007669"/>
    <property type="project" value="InterPro"/>
</dbReference>
<dbReference type="PIRSF" id="PIRSF039085">
    <property type="entry name" value="ABC_ATPase_HisP"/>
    <property type="match status" value="1"/>
</dbReference>
<evidence type="ECO:0000256" key="3">
    <source>
        <dbReference type="ARBA" id="ARBA00022448"/>
    </source>
</evidence>
<dbReference type="CDD" id="cd03262">
    <property type="entry name" value="ABC_HisP_GlnQ"/>
    <property type="match status" value="1"/>
</dbReference>
<comment type="caution">
    <text evidence="7">The sequence shown here is derived from an EMBL/GenBank/DDBJ whole genome shotgun (WGS) entry which is preliminary data.</text>
</comment>
<evidence type="ECO:0000259" key="6">
    <source>
        <dbReference type="PROSITE" id="PS50893"/>
    </source>
</evidence>
<organism evidence="7 8">
    <name type="scientific">Sodalis ligni</name>
    <dbReference type="NCBI Taxonomy" id="2697027"/>
    <lineage>
        <taxon>Bacteria</taxon>
        <taxon>Pseudomonadati</taxon>
        <taxon>Pseudomonadota</taxon>
        <taxon>Gammaproteobacteria</taxon>
        <taxon>Enterobacterales</taxon>
        <taxon>Bruguierivoracaceae</taxon>
        <taxon>Sodalis</taxon>
    </lineage>
</organism>
<dbReference type="PANTHER" id="PTHR43166">
    <property type="entry name" value="AMINO ACID IMPORT ATP-BINDING PROTEIN"/>
    <property type="match status" value="1"/>
</dbReference>
<comment type="subcellular location">
    <subcellularLocation>
        <location evidence="1">Cell inner membrane</location>
        <topology evidence="1">Peripheral membrane protein</topology>
    </subcellularLocation>
</comment>
<dbReference type="EMBL" id="SJOI01000001">
    <property type="protein sequence ID" value="TCL05382.1"/>
    <property type="molecule type" value="Genomic_DNA"/>
</dbReference>
<evidence type="ECO:0000256" key="1">
    <source>
        <dbReference type="ARBA" id="ARBA00004417"/>
    </source>
</evidence>
<dbReference type="InterPro" id="IPR017871">
    <property type="entry name" value="ABC_transporter-like_CS"/>
</dbReference>
<dbReference type="PROSITE" id="PS50893">
    <property type="entry name" value="ABC_TRANSPORTER_2"/>
    <property type="match status" value="1"/>
</dbReference>
<dbReference type="InterPro" id="IPR027417">
    <property type="entry name" value="P-loop_NTPase"/>
</dbReference>
<dbReference type="GO" id="GO:0005524">
    <property type="term" value="F:ATP binding"/>
    <property type="evidence" value="ECO:0007669"/>
    <property type="project" value="UniProtKB-KW"/>
</dbReference>
<dbReference type="InterPro" id="IPR050086">
    <property type="entry name" value="MetN_ABC_transporter-like"/>
</dbReference>
<feature type="domain" description="ABC transporter" evidence="6">
    <location>
        <begin position="23"/>
        <end position="267"/>
    </location>
</feature>
<keyword evidence="8" id="KW-1185">Reference proteome</keyword>
<dbReference type="Pfam" id="PF00005">
    <property type="entry name" value="ABC_tran"/>
    <property type="match status" value="1"/>
</dbReference>
<name>A0A4R1ND81_9GAMM</name>
<evidence type="ECO:0000313" key="8">
    <source>
        <dbReference type="Proteomes" id="UP000294555"/>
    </source>
</evidence>
<keyword evidence="5 7" id="KW-0067">ATP-binding</keyword>
<dbReference type="PANTHER" id="PTHR43166:SF4">
    <property type="entry name" value="PHOSPHONATES IMPORT ATP-BINDING PROTEIN PHNC"/>
    <property type="match status" value="1"/>
</dbReference>
<dbReference type="PROSITE" id="PS00211">
    <property type="entry name" value="ABC_TRANSPORTER_1"/>
    <property type="match status" value="1"/>
</dbReference>
<protein>
    <submittedName>
        <fullName evidence="7">Amino acid ABC transporter ATP-binding protein (PAAT family)</fullName>
    </submittedName>
</protein>
<keyword evidence="4" id="KW-0547">Nucleotide-binding</keyword>
<sequence>MMTAMLPQDNPILRPVSWHRPMLCARDICKSFGANQVLTNVSLDVERGEVVCIIGPSGSGKSTFLRCLNFLEMPDSGGVWLDGERFGCRETNGVLWELPAPDFARQRAAMSMVFQRFNLFPHLSALENVALALRHVLHIPKAQARENAMAVLASVGMDSYAHRRPTQMSGGQQQRVAIARAVAMKPKVLLFDEPTSALDPELVHEVLSVMTLLARQGMTMVVVTHEMGFAREVSHRVVFMDRGCIVEEGPSAQVINTPTHARTRAFLSKIK</sequence>